<reference evidence="1" key="1">
    <citation type="submission" date="2018-02" db="EMBL/GenBank/DDBJ databases">
        <title>Rhizophora mucronata_Transcriptome.</title>
        <authorList>
            <person name="Meera S.P."/>
            <person name="Sreeshan A."/>
            <person name="Augustine A."/>
        </authorList>
    </citation>
    <scope>NUCLEOTIDE SEQUENCE</scope>
    <source>
        <tissue evidence="1">Leaf</tissue>
    </source>
</reference>
<evidence type="ECO:0000313" key="1">
    <source>
        <dbReference type="EMBL" id="MBW91148.1"/>
    </source>
</evidence>
<proteinExistence type="predicted"/>
<dbReference type="AlphaFoldDB" id="A0A2P2JCF6"/>
<dbReference type="EMBL" id="GGEC01010665">
    <property type="protein sequence ID" value="MBW91148.1"/>
    <property type="molecule type" value="Transcribed_RNA"/>
</dbReference>
<accession>A0A2P2JCF6</accession>
<keyword evidence="1" id="KW-0346">Stress response</keyword>
<protein>
    <submittedName>
        <fullName evidence="1">Heat shock transcription factor A4b2</fullName>
    </submittedName>
</protein>
<sequence>MLPFDSPPCFHCHRQFWAVFSFYQDLPVVAQDLMQAQDFARHVLQKTPYFVVAAPFVAICFSNPAFESQVLFVPVCDPVTLK</sequence>
<organism evidence="1">
    <name type="scientific">Rhizophora mucronata</name>
    <name type="common">Asiatic mangrove</name>
    <dbReference type="NCBI Taxonomy" id="61149"/>
    <lineage>
        <taxon>Eukaryota</taxon>
        <taxon>Viridiplantae</taxon>
        <taxon>Streptophyta</taxon>
        <taxon>Embryophyta</taxon>
        <taxon>Tracheophyta</taxon>
        <taxon>Spermatophyta</taxon>
        <taxon>Magnoliopsida</taxon>
        <taxon>eudicotyledons</taxon>
        <taxon>Gunneridae</taxon>
        <taxon>Pentapetalae</taxon>
        <taxon>rosids</taxon>
        <taxon>fabids</taxon>
        <taxon>Malpighiales</taxon>
        <taxon>Rhizophoraceae</taxon>
        <taxon>Rhizophora</taxon>
    </lineage>
</organism>
<name>A0A2P2JCF6_RHIMU</name>